<organism evidence="6">
    <name type="scientific">Ananas comosus var. bracteatus</name>
    <name type="common">red pineapple</name>
    <dbReference type="NCBI Taxonomy" id="296719"/>
    <lineage>
        <taxon>Eukaryota</taxon>
        <taxon>Viridiplantae</taxon>
        <taxon>Streptophyta</taxon>
        <taxon>Embryophyta</taxon>
        <taxon>Tracheophyta</taxon>
        <taxon>Spermatophyta</taxon>
        <taxon>Magnoliopsida</taxon>
        <taxon>Liliopsida</taxon>
        <taxon>Poales</taxon>
        <taxon>Bromeliaceae</taxon>
        <taxon>Bromelioideae</taxon>
        <taxon>Ananas</taxon>
    </lineage>
</organism>
<gene>
    <name evidence="6" type="ORF">CB5_LOCUS11571</name>
</gene>
<feature type="compositionally biased region" description="Acidic residues" evidence="5">
    <location>
        <begin position="1"/>
        <end position="19"/>
    </location>
</feature>
<evidence type="ECO:0000256" key="1">
    <source>
        <dbReference type="ARBA" id="ARBA00004604"/>
    </source>
</evidence>
<dbReference type="InterPro" id="IPR019186">
    <property type="entry name" value="Nucleolar_protein_12"/>
</dbReference>
<feature type="compositionally biased region" description="Basic and acidic residues" evidence="5">
    <location>
        <begin position="71"/>
        <end position="84"/>
    </location>
</feature>
<dbReference type="PANTHER" id="PTHR14577">
    <property type="entry name" value="NUCLEOLAR PROTEIN 12"/>
    <property type="match status" value="1"/>
</dbReference>
<feature type="region of interest" description="Disordered" evidence="5">
    <location>
        <begin position="63"/>
        <end position="134"/>
    </location>
</feature>
<feature type="region of interest" description="Disordered" evidence="5">
    <location>
        <begin position="1"/>
        <end position="24"/>
    </location>
</feature>
<comment type="subcellular location">
    <subcellularLocation>
        <location evidence="1">Nucleus</location>
        <location evidence="1">Nucleolus</location>
    </subcellularLocation>
</comment>
<comment type="similarity">
    <text evidence="2">Belongs to the RRP17 family.</text>
</comment>
<feature type="compositionally biased region" description="Acidic residues" evidence="5">
    <location>
        <begin position="116"/>
        <end position="127"/>
    </location>
</feature>
<dbReference type="AlphaFoldDB" id="A0A6V7PBV4"/>
<protein>
    <recommendedName>
        <fullName evidence="7">Ribosomal RNA-processing protein 17</fullName>
    </recommendedName>
</protein>
<evidence type="ECO:0000256" key="5">
    <source>
        <dbReference type="SAM" id="MobiDB-lite"/>
    </source>
</evidence>
<evidence type="ECO:0000256" key="2">
    <source>
        <dbReference type="ARBA" id="ARBA00007175"/>
    </source>
</evidence>
<dbReference type="GO" id="GO:0019843">
    <property type="term" value="F:rRNA binding"/>
    <property type="evidence" value="ECO:0007669"/>
    <property type="project" value="TreeGrafter"/>
</dbReference>
<dbReference type="EMBL" id="LR862147">
    <property type="protein sequence ID" value="CAD1828360.1"/>
    <property type="molecule type" value="Genomic_DNA"/>
</dbReference>
<feature type="region of interest" description="Disordered" evidence="5">
    <location>
        <begin position="151"/>
        <end position="222"/>
    </location>
</feature>
<dbReference type="PANTHER" id="PTHR14577:SF0">
    <property type="entry name" value="NUCLEOLAR PROTEIN 12"/>
    <property type="match status" value="1"/>
</dbReference>
<evidence type="ECO:0000313" key="6">
    <source>
        <dbReference type="EMBL" id="CAD1828360.1"/>
    </source>
</evidence>
<evidence type="ECO:0000256" key="4">
    <source>
        <dbReference type="ARBA" id="ARBA00023242"/>
    </source>
</evidence>
<keyword evidence="3" id="KW-0175">Coiled coil</keyword>
<keyword evidence="4" id="KW-0539">Nucleus</keyword>
<evidence type="ECO:0000256" key="3">
    <source>
        <dbReference type="ARBA" id="ARBA00023054"/>
    </source>
</evidence>
<proteinExistence type="inferred from homology"/>
<reference evidence="6" key="1">
    <citation type="submission" date="2020-07" db="EMBL/GenBank/DDBJ databases">
        <authorList>
            <person name="Lin J."/>
        </authorList>
    </citation>
    <scope>NUCLEOTIDE SEQUENCE</scope>
</reference>
<name>A0A6V7PBV4_ANACO</name>
<sequence length="222" mass="25856">MEEEEEEVEMEEMEEEEEVVMVGQKPTVMVPRHINKRALKNKGLSVAFNDKELKDFVTGFHKRKKKRRKEAQRQLQEKERLKRIEARKKRKEEKELALYGRVFSSEVPNTSGLEPDNTDNDHEEDELEIKASVSETKTYEDGCTTITVTTSEISCEGDENLRPKHVIPELSNRSEKNHSLGVKKNPLKRSSSRSSSKHKPHRKGRRHVLQNNKRKSRGGKKR</sequence>
<dbReference type="Pfam" id="PF09805">
    <property type="entry name" value="Nop25"/>
    <property type="match status" value="1"/>
</dbReference>
<feature type="compositionally biased region" description="Basic residues" evidence="5">
    <location>
        <begin position="185"/>
        <end position="222"/>
    </location>
</feature>
<evidence type="ECO:0008006" key="7">
    <source>
        <dbReference type="Google" id="ProtNLM"/>
    </source>
</evidence>
<accession>A0A6V7PBV4</accession>
<dbReference type="GO" id="GO:0005730">
    <property type="term" value="C:nucleolus"/>
    <property type="evidence" value="ECO:0007669"/>
    <property type="project" value="UniProtKB-SubCell"/>
</dbReference>